<feature type="region of interest" description="Disordered" evidence="1">
    <location>
        <begin position="169"/>
        <end position="267"/>
    </location>
</feature>
<protein>
    <submittedName>
        <fullName evidence="3">MIF4G domain-containing protein</fullName>
    </submittedName>
</protein>
<feature type="compositionally biased region" description="Polar residues" evidence="1">
    <location>
        <begin position="178"/>
        <end position="192"/>
    </location>
</feature>
<keyword evidence="2" id="KW-1185">Reference proteome</keyword>
<name>A0A0K0CWU6_ANGCA</name>
<evidence type="ECO:0000313" key="3">
    <source>
        <dbReference type="WBParaSite" id="ACAC_0000196701-mRNA-1"/>
    </source>
</evidence>
<evidence type="ECO:0000256" key="1">
    <source>
        <dbReference type="SAM" id="MobiDB-lite"/>
    </source>
</evidence>
<dbReference type="Proteomes" id="UP000035642">
    <property type="component" value="Unassembled WGS sequence"/>
</dbReference>
<reference evidence="3" key="2">
    <citation type="submission" date="2017-02" db="UniProtKB">
        <authorList>
            <consortium name="WormBaseParasite"/>
        </authorList>
    </citation>
    <scope>IDENTIFICATION</scope>
</reference>
<dbReference type="AlphaFoldDB" id="A0A0K0CWU6"/>
<evidence type="ECO:0000313" key="2">
    <source>
        <dbReference type="Proteomes" id="UP000035642"/>
    </source>
</evidence>
<accession>A0A0K0CWU6</accession>
<feature type="compositionally biased region" description="Basic and acidic residues" evidence="1">
    <location>
        <begin position="196"/>
        <end position="206"/>
    </location>
</feature>
<sequence>MRSLNDGCYLEEHVQELVEACMTTDDSSFTYPGKFGCQEVLYRFMGEKAGKLHPSAERNGHISPAELTIDEFDDVNLEQPTVDRSQPRTLVGKSTNDDTIMNDIMMNEIIGEDKAEDVDTVIEDAVSISTDVVEEVDEVELSRLQLQSEPRLFEKRHDDCLEDEKQLAISETKDDESSQASSLEYPSTSKIIENSIELKKDSTDTDEKVDEEERIDKDNSDLEEDDTSDAGPSSTAKKSGPNSALKEASTNSNTSKAEESEVESEEEVIIDAVQLDVQRNSPAKNIGNVYFLFSAF</sequence>
<reference evidence="2" key="1">
    <citation type="submission" date="2012-09" db="EMBL/GenBank/DDBJ databases">
        <authorList>
            <person name="Martin A.A."/>
        </authorList>
    </citation>
    <scope>NUCLEOTIDE SEQUENCE</scope>
</reference>
<organism evidence="2 3">
    <name type="scientific">Angiostrongylus cantonensis</name>
    <name type="common">Rat lungworm</name>
    <dbReference type="NCBI Taxonomy" id="6313"/>
    <lineage>
        <taxon>Eukaryota</taxon>
        <taxon>Metazoa</taxon>
        <taxon>Ecdysozoa</taxon>
        <taxon>Nematoda</taxon>
        <taxon>Chromadorea</taxon>
        <taxon>Rhabditida</taxon>
        <taxon>Rhabditina</taxon>
        <taxon>Rhabditomorpha</taxon>
        <taxon>Strongyloidea</taxon>
        <taxon>Metastrongylidae</taxon>
        <taxon>Angiostrongylus</taxon>
    </lineage>
</organism>
<feature type="compositionally biased region" description="Polar residues" evidence="1">
    <location>
        <begin position="230"/>
        <end position="255"/>
    </location>
</feature>
<proteinExistence type="predicted"/>
<dbReference type="WBParaSite" id="ACAC_0000196701-mRNA-1">
    <property type="protein sequence ID" value="ACAC_0000196701-mRNA-1"/>
    <property type="gene ID" value="ACAC_0000196701"/>
</dbReference>